<comment type="caution">
    <text evidence="2">The sequence shown here is derived from an EMBL/GenBank/DDBJ whole genome shotgun (WGS) entry which is preliminary data.</text>
</comment>
<evidence type="ECO:0000313" key="3">
    <source>
        <dbReference type="Proteomes" id="UP000235728"/>
    </source>
</evidence>
<evidence type="ECO:0000313" key="2">
    <source>
        <dbReference type="EMBL" id="PMB71479.1"/>
    </source>
</evidence>
<reference evidence="2 3" key="1">
    <citation type="journal article" date="2016" name="Appl. Microbiol. Biotechnol.">
        <title>Characterization of T-DNA insertion mutants with decreased virulence in the entomopathogenic fungus Beauveria bassiana JEF-007.</title>
        <authorList>
            <person name="Kim S."/>
            <person name="Lee S.J."/>
            <person name="Nai Y.S."/>
            <person name="Yu J.S."/>
            <person name="Lee M.R."/>
            <person name="Yang Y.T."/>
            <person name="Kim J.S."/>
        </authorList>
    </citation>
    <scope>NUCLEOTIDE SEQUENCE [LARGE SCALE GENOMIC DNA]</scope>
    <source>
        <strain evidence="2 3">JEF-007</strain>
    </source>
</reference>
<sequence length="779" mass="85465">MLKKIACGHCHAETQPKRIVAAQKEPSQRCLFLFPNQFGHVDAPARHVALADAQVDATRQVLAQLRAQRPHFGLAQRRGLFLLALAPTAATASEPCAAVRLKLVLVVLDAELVGRAAQPRVLAVRFFLCQHRVRQLLGQVRAGLEPRDNLLVKRQRGASLLLPLRVDFGGEAPRGEHLVGPAEQDADAGAGAARGAPGAVHVSVGGARHVVVQDEVDGVNVEAARGNVGGDEHAAGGGGEALEGAQPRLLRHLRVQRLRGHVEVLQKGRDAPHRRDGVCKDEGAAAGVQEQHRVQVQVLFHGAALDQALAQTLCHLLDGVGVNVLGLAAKLEALHQVRHLFLVCGALARRRARLARQLGLQALVKRGRKDERLPRRRGPRVCVLILLFGEILVIPRVVLRFWIATVQRPDDQLRLLELARLEQPVGLVDNQKLNPAKFVLQLHVAVEHLPQAAGRANHNVRLGQLPLLLLDAQPARHHAHVRRRRRRQPVAQRLDVVANLLGQLARRAQNHCYRTFALLFGLGLVLLVGALVQLQPALDNRDAKGQRLARACLRLANDVGAARYVRNRLLLNRGRAGKAQLANGRDGRRREVQRNPLLQIQAAVVVFVICIHQHAKRIRVRVAFLLLARLIRLVGIFFHLIVVVVIAVIAVIAKTFKHFAVVAVRLLVLGHRRLTRRRVCHEKRHAVALPDDVDTLNDFEAAKVLAKSLPGQRAGILDAMAGSAGLAAFAALRIGPGGRLLLAFFAQRSHRCACWRSRAEMTAVNVPYSMQLVRSEIFL</sequence>
<name>A0A2N6NW35_BEABA</name>
<dbReference type="AntiFam" id="ANF00149">
    <property type="entry name" value="Shadow ORF (opposite cshA)"/>
</dbReference>
<keyword evidence="1" id="KW-1133">Transmembrane helix</keyword>
<feature type="transmembrane region" description="Helical" evidence="1">
    <location>
        <begin position="383"/>
        <end position="403"/>
    </location>
</feature>
<dbReference type="AlphaFoldDB" id="A0A2N6NW35"/>
<protein>
    <submittedName>
        <fullName evidence="2">Uncharacterized protein</fullName>
    </submittedName>
</protein>
<keyword evidence="1" id="KW-0812">Transmembrane</keyword>
<feature type="transmembrane region" description="Helical" evidence="1">
    <location>
        <begin position="597"/>
        <end position="615"/>
    </location>
</feature>
<gene>
    <name evidence="2" type="ORF">BM221_001569</name>
</gene>
<organism evidence="2 3">
    <name type="scientific">Beauveria bassiana</name>
    <name type="common">White muscardine disease fungus</name>
    <name type="synonym">Tritirachium shiotae</name>
    <dbReference type="NCBI Taxonomy" id="176275"/>
    <lineage>
        <taxon>Eukaryota</taxon>
        <taxon>Fungi</taxon>
        <taxon>Dikarya</taxon>
        <taxon>Ascomycota</taxon>
        <taxon>Pezizomycotina</taxon>
        <taxon>Sordariomycetes</taxon>
        <taxon>Hypocreomycetidae</taxon>
        <taxon>Hypocreales</taxon>
        <taxon>Cordycipitaceae</taxon>
        <taxon>Beauveria</taxon>
    </lineage>
</organism>
<evidence type="ECO:0000256" key="1">
    <source>
        <dbReference type="SAM" id="Phobius"/>
    </source>
</evidence>
<proteinExistence type="predicted"/>
<accession>A0A2N6NW35</accession>
<keyword evidence="1" id="KW-0472">Membrane</keyword>
<feature type="transmembrane region" description="Helical" evidence="1">
    <location>
        <begin position="516"/>
        <end position="534"/>
    </location>
</feature>
<dbReference type="EMBL" id="MRVG01000002">
    <property type="protein sequence ID" value="PMB71479.1"/>
    <property type="molecule type" value="Genomic_DNA"/>
</dbReference>
<feature type="transmembrane region" description="Helical" evidence="1">
    <location>
        <begin position="627"/>
        <end position="652"/>
    </location>
</feature>
<dbReference type="Proteomes" id="UP000235728">
    <property type="component" value="Unassembled WGS sequence"/>
</dbReference>